<organism evidence="4 5">
    <name type="scientific">Aureimonas flava</name>
    <dbReference type="NCBI Taxonomy" id="2320271"/>
    <lineage>
        <taxon>Bacteria</taxon>
        <taxon>Pseudomonadati</taxon>
        <taxon>Pseudomonadota</taxon>
        <taxon>Alphaproteobacteria</taxon>
        <taxon>Hyphomicrobiales</taxon>
        <taxon>Aurantimonadaceae</taxon>
        <taxon>Aureimonas</taxon>
    </lineage>
</organism>
<feature type="compositionally biased region" description="Polar residues" evidence="1">
    <location>
        <begin position="35"/>
        <end position="45"/>
    </location>
</feature>
<feature type="region of interest" description="Disordered" evidence="1">
    <location>
        <begin position="23"/>
        <end position="66"/>
    </location>
</feature>
<evidence type="ECO:0000256" key="2">
    <source>
        <dbReference type="SAM" id="SignalP"/>
    </source>
</evidence>
<protein>
    <submittedName>
        <fullName evidence="4">PRC-barrel domain containing protein</fullName>
    </submittedName>
</protein>
<dbReference type="EMBL" id="QYRN01000002">
    <property type="protein sequence ID" value="RIY02459.1"/>
    <property type="molecule type" value="Genomic_DNA"/>
</dbReference>
<sequence>MTPPLRSAALAALVLAATTPAFAQAPDAPQPAVPSVTTETESQDSGVGDQEASGWVGQPVVSSDRKPLGTLRDVRVASDTADAGLLIVERDGGGTVEVPMQGASFDGTQVIVTPLAEALTSN</sequence>
<feature type="domain" description="PRC-barrel" evidence="3">
    <location>
        <begin position="55"/>
        <end position="118"/>
    </location>
</feature>
<evidence type="ECO:0000256" key="1">
    <source>
        <dbReference type="SAM" id="MobiDB-lite"/>
    </source>
</evidence>
<dbReference type="AlphaFoldDB" id="A0A3A1WN04"/>
<name>A0A3A1WN04_9HYPH</name>
<evidence type="ECO:0000313" key="5">
    <source>
        <dbReference type="Proteomes" id="UP000265750"/>
    </source>
</evidence>
<reference evidence="5" key="1">
    <citation type="submission" date="2018-09" db="EMBL/GenBank/DDBJ databases">
        <authorList>
            <person name="Tuo L."/>
        </authorList>
    </citation>
    <scope>NUCLEOTIDE SEQUENCE [LARGE SCALE GENOMIC DNA]</scope>
    <source>
        <strain evidence="5">M2BS4Y-1</strain>
    </source>
</reference>
<dbReference type="InterPro" id="IPR027275">
    <property type="entry name" value="PRC-brl_dom"/>
</dbReference>
<feature type="signal peptide" evidence="2">
    <location>
        <begin position="1"/>
        <end position="23"/>
    </location>
</feature>
<evidence type="ECO:0000259" key="3">
    <source>
        <dbReference type="Pfam" id="PF05239"/>
    </source>
</evidence>
<evidence type="ECO:0000313" key="4">
    <source>
        <dbReference type="EMBL" id="RIY02459.1"/>
    </source>
</evidence>
<dbReference type="OrthoDB" id="7907633at2"/>
<dbReference type="Pfam" id="PF05239">
    <property type="entry name" value="PRC"/>
    <property type="match status" value="1"/>
</dbReference>
<keyword evidence="5" id="KW-1185">Reference proteome</keyword>
<gene>
    <name evidence="4" type="ORF">D3218_03550</name>
</gene>
<dbReference type="Proteomes" id="UP000265750">
    <property type="component" value="Unassembled WGS sequence"/>
</dbReference>
<dbReference type="RefSeq" id="WP_119538538.1">
    <property type="nucleotide sequence ID" value="NZ_QYRN01000002.1"/>
</dbReference>
<comment type="caution">
    <text evidence="4">The sequence shown here is derived from an EMBL/GenBank/DDBJ whole genome shotgun (WGS) entry which is preliminary data.</text>
</comment>
<proteinExistence type="predicted"/>
<feature type="chain" id="PRO_5017184272" evidence="2">
    <location>
        <begin position="24"/>
        <end position="122"/>
    </location>
</feature>
<accession>A0A3A1WN04</accession>
<keyword evidence="2" id="KW-0732">Signal</keyword>
<dbReference type="SUPFAM" id="SSF50346">
    <property type="entry name" value="PRC-barrel domain"/>
    <property type="match status" value="1"/>
</dbReference>
<dbReference type="InterPro" id="IPR011033">
    <property type="entry name" value="PRC_barrel-like_sf"/>
</dbReference>